<evidence type="ECO:0000313" key="3">
    <source>
        <dbReference type="Proteomes" id="UP001359485"/>
    </source>
</evidence>
<dbReference type="EMBL" id="JAWJWF010000002">
    <property type="protein sequence ID" value="KAK6637243.1"/>
    <property type="molecule type" value="Genomic_DNA"/>
</dbReference>
<dbReference type="Proteomes" id="UP001359485">
    <property type="component" value="Unassembled WGS sequence"/>
</dbReference>
<name>A0ABR1BB06_POLSC</name>
<evidence type="ECO:0000256" key="1">
    <source>
        <dbReference type="SAM" id="MobiDB-lite"/>
    </source>
</evidence>
<keyword evidence="3" id="KW-1185">Reference proteome</keyword>
<organism evidence="2 3">
    <name type="scientific">Polyplax serrata</name>
    <name type="common">Common mouse louse</name>
    <dbReference type="NCBI Taxonomy" id="468196"/>
    <lineage>
        <taxon>Eukaryota</taxon>
        <taxon>Metazoa</taxon>
        <taxon>Ecdysozoa</taxon>
        <taxon>Arthropoda</taxon>
        <taxon>Hexapoda</taxon>
        <taxon>Insecta</taxon>
        <taxon>Pterygota</taxon>
        <taxon>Neoptera</taxon>
        <taxon>Paraneoptera</taxon>
        <taxon>Psocodea</taxon>
        <taxon>Troctomorpha</taxon>
        <taxon>Phthiraptera</taxon>
        <taxon>Anoplura</taxon>
        <taxon>Polyplacidae</taxon>
        <taxon>Polyplax</taxon>
    </lineage>
</organism>
<reference evidence="2 3" key="1">
    <citation type="submission" date="2023-09" db="EMBL/GenBank/DDBJ databases">
        <title>Genomes of two closely related lineages of the louse Polyplax serrata with different host specificities.</title>
        <authorList>
            <person name="Martinu J."/>
            <person name="Tarabai H."/>
            <person name="Stefka J."/>
            <person name="Hypsa V."/>
        </authorList>
    </citation>
    <scope>NUCLEOTIDE SEQUENCE [LARGE SCALE GENOMIC DNA]</scope>
    <source>
        <strain evidence="2">98ZLc_SE</strain>
    </source>
</reference>
<accession>A0ABR1BB06</accession>
<sequence length="102" mass="10984">MGGGDFVEDKCNSAPGTSPRSTIWAVEGGDDHDVGDKVNPMKDIPMIQLPPAAGMDRLPLPMSFNASDLLLRYPLGFPSPSNQGYLSDFKLHLPASLGEHYI</sequence>
<comment type="caution">
    <text evidence="2">The sequence shown here is derived from an EMBL/GenBank/DDBJ whole genome shotgun (WGS) entry which is preliminary data.</text>
</comment>
<gene>
    <name evidence="2" type="ORF">RUM44_007657</name>
</gene>
<proteinExistence type="predicted"/>
<evidence type="ECO:0000313" key="2">
    <source>
        <dbReference type="EMBL" id="KAK6637243.1"/>
    </source>
</evidence>
<protein>
    <submittedName>
        <fullName evidence="2">Uncharacterized protein</fullName>
    </submittedName>
</protein>
<feature type="region of interest" description="Disordered" evidence="1">
    <location>
        <begin position="1"/>
        <end position="34"/>
    </location>
</feature>